<dbReference type="InterPro" id="IPR019923">
    <property type="entry name" value="Lucif-like_OxRdtase_MSMEG_2516"/>
</dbReference>
<feature type="domain" description="Luciferase-like" evidence="5">
    <location>
        <begin position="25"/>
        <end position="261"/>
    </location>
</feature>
<dbReference type="Proteomes" id="UP000466554">
    <property type="component" value="Chromosome"/>
</dbReference>
<keyword evidence="1" id="KW-0285">Flavoprotein</keyword>
<keyword evidence="4" id="KW-0503">Monooxygenase</keyword>
<evidence type="ECO:0000256" key="2">
    <source>
        <dbReference type="ARBA" id="ARBA00022643"/>
    </source>
</evidence>
<evidence type="ECO:0000259" key="5">
    <source>
        <dbReference type="Pfam" id="PF00296"/>
    </source>
</evidence>
<organism evidence="6 7">
    <name type="scientific">Mycolicibacterium parafortuitum</name>
    <name type="common">Mycobacterium parafortuitum</name>
    <dbReference type="NCBI Taxonomy" id="39692"/>
    <lineage>
        <taxon>Bacteria</taxon>
        <taxon>Bacillati</taxon>
        <taxon>Actinomycetota</taxon>
        <taxon>Actinomycetes</taxon>
        <taxon>Mycobacteriales</taxon>
        <taxon>Mycobacteriaceae</taxon>
        <taxon>Mycolicibacterium</taxon>
    </lineage>
</organism>
<dbReference type="Pfam" id="PF00296">
    <property type="entry name" value="Bac_luciferase"/>
    <property type="match status" value="1"/>
</dbReference>
<evidence type="ECO:0000313" key="7">
    <source>
        <dbReference type="Proteomes" id="UP000466554"/>
    </source>
</evidence>
<dbReference type="InterPro" id="IPR036661">
    <property type="entry name" value="Luciferase-like_sf"/>
</dbReference>
<dbReference type="InterPro" id="IPR050172">
    <property type="entry name" value="SsuD_RutA_monooxygenase"/>
</dbReference>
<protein>
    <submittedName>
        <fullName evidence="6">LLM class F420-dependent oxidoreductase</fullName>
    </submittedName>
</protein>
<evidence type="ECO:0000256" key="1">
    <source>
        <dbReference type="ARBA" id="ARBA00022630"/>
    </source>
</evidence>
<sequence>MPYRRIVVTDAHRSRTPRFGLTTATARSGEQMRRFARDVETAGYDVLTFADHLVPMAPPFTSAAAAAAATEHLHVGTLVLNNDFRHPVDTARETAGLAVVSDGRFELGLGAGHMRSEYDAAGIRFDAGGVRVSRLEEATELIRALLDGAPVAVDGAHYRVHAAPYQLLPPPPARVPLLIGGNGRRVLRLAGRIADIAGLAGITHNHDATEVRLTHFGPEGLQNRIAVVADAAGERFEHIELNALIQAVVATTEPVRAAEELASALGVSPAALQDSPFVLFGTHEQMAEQLTRRQRQFGVSYWTVFDELPGRPSAMSDIAEVIKLLR</sequence>
<accession>A0A7I7UA06</accession>
<dbReference type="GO" id="GO:0046306">
    <property type="term" value="P:alkanesulfonate catabolic process"/>
    <property type="evidence" value="ECO:0007669"/>
    <property type="project" value="TreeGrafter"/>
</dbReference>
<dbReference type="EMBL" id="AP022598">
    <property type="protein sequence ID" value="BBY78087.1"/>
    <property type="molecule type" value="Genomic_DNA"/>
</dbReference>
<dbReference type="NCBIfam" id="TIGR03621">
    <property type="entry name" value="F420_MSMEG_2516"/>
    <property type="match status" value="1"/>
</dbReference>
<keyword evidence="2" id="KW-0288">FMN</keyword>
<dbReference type="PANTHER" id="PTHR42847">
    <property type="entry name" value="ALKANESULFONATE MONOOXYGENASE"/>
    <property type="match status" value="1"/>
</dbReference>
<dbReference type="SUPFAM" id="SSF51679">
    <property type="entry name" value="Bacterial luciferase-like"/>
    <property type="match status" value="1"/>
</dbReference>
<name>A0A7I7UA06_MYCPF</name>
<proteinExistence type="predicted"/>
<reference evidence="6 7" key="1">
    <citation type="journal article" date="2019" name="Emerg. Microbes Infect.">
        <title>Comprehensive subspecies identification of 175 nontuberculous mycobacteria species based on 7547 genomic profiles.</title>
        <authorList>
            <person name="Matsumoto Y."/>
            <person name="Kinjo T."/>
            <person name="Motooka D."/>
            <person name="Nabeya D."/>
            <person name="Jung N."/>
            <person name="Uechi K."/>
            <person name="Horii T."/>
            <person name="Iida T."/>
            <person name="Fujita J."/>
            <person name="Nakamura S."/>
        </authorList>
    </citation>
    <scope>NUCLEOTIDE SEQUENCE [LARGE SCALE GENOMIC DNA]</scope>
    <source>
        <strain evidence="6 7">JCM 6367</strain>
    </source>
</reference>
<dbReference type="PANTHER" id="PTHR42847:SF4">
    <property type="entry name" value="ALKANESULFONATE MONOOXYGENASE-RELATED"/>
    <property type="match status" value="1"/>
</dbReference>
<gene>
    <name evidence="6" type="ORF">MPRF_49860</name>
</gene>
<keyword evidence="3" id="KW-0560">Oxidoreductase</keyword>
<dbReference type="AlphaFoldDB" id="A0A7I7UA06"/>
<evidence type="ECO:0000256" key="4">
    <source>
        <dbReference type="ARBA" id="ARBA00023033"/>
    </source>
</evidence>
<dbReference type="GO" id="GO:0008726">
    <property type="term" value="F:alkanesulfonate monooxygenase activity"/>
    <property type="evidence" value="ECO:0007669"/>
    <property type="project" value="TreeGrafter"/>
</dbReference>
<evidence type="ECO:0000256" key="3">
    <source>
        <dbReference type="ARBA" id="ARBA00023002"/>
    </source>
</evidence>
<dbReference type="InterPro" id="IPR011251">
    <property type="entry name" value="Luciferase-like_dom"/>
</dbReference>
<dbReference type="Gene3D" id="3.20.20.30">
    <property type="entry name" value="Luciferase-like domain"/>
    <property type="match status" value="1"/>
</dbReference>
<evidence type="ECO:0000313" key="6">
    <source>
        <dbReference type="EMBL" id="BBY78087.1"/>
    </source>
</evidence>